<evidence type="ECO:0008006" key="6">
    <source>
        <dbReference type="Google" id="ProtNLM"/>
    </source>
</evidence>
<keyword evidence="3" id="KW-0732">Signal</keyword>
<dbReference type="NCBIfam" id="TIGR01167">
    <property type="entry name" value="LPXTG_anchor"/>
    <property type="match status" value="1"/>
</dbReference>
<feature type="signal peptide" evidence="3">
    <location>
        <begin position="1"/>
        <end position="28"/>
    </location>
</feature>
<accession>A0A919FN81</accession>
<keyword evidence="2" id="KW-0472">Membrane</keyword>
<gene>
    <name evidence="4" type="ORF">GCM10018793_01620</name>
</gene>
<evidence type="ECO:0000256" key="3">
    <source>
        <dbReference type="SAM" id="SignalP"/>
    </source>
</evidence>
<reference evidence="4" key="1">
    <citation type="journal article" date="2014" name="Int. J. Syst. Evol. Microbiol.">
        <title>Complete genome sequence of Corynebacterium casei LMG S-19264T (=DSM 44701T), isolated from a smear-ripened cheese.</title>
        <authorList>
            <consortium name="US DOE Joint Genome Institute (JGI-PGF)"/>
            <person name="Walter F."/>
            <person name="Albersmeier A."/>
            <person name="Kalinowski J."/>
            <person name="Ruckert C."/>
        </authorList>
    </citation>
    <scope>NUCLEOTIDE SEQUENCE</scope>
    <source>
        <strain evidence="4">JCM 5069</strain>
    </source>
</reference>
<proteinExistence type="predicted"/>
<organism evidence="4 5">
    <name type="scientific">Streptomyces sulfonofaciens</name>
    <dbReference type="NCBI Taxonomy" id="68272"/>
    <lineage>
        <taxon>Bacteria</taxon>
        <taxon>Bacillati</taxon>
        <taxon>Actinomycetota</taxon>
        <taxon>Actinomycetes</taxon>
        <taxon>Kitasatosporales</taxon>
        <taxon>Streptomycetaceae</taxon>
        <taxon>Streptomyces</taxon>
    </lineage>
</organism>
<feature type="chain" id="PRO_5038128928" description="LPXTG cell wall anchor domain-containing protein" evidence="3">
    <location>
        <begin position="29"/>
        <end position="175"/>
    </location>
</feature>
<dbReference type="EMBL" id="BNCD01000001">
    <property type="protein sequence ID" value="GHH69332.1"/>
    <property type="molecule type" value="Genomic_DNA"/>
</dbReference>
<evidence type="ECO:0000313" key="5">
    <source>
        <dbReference type="Proteomes" id="UP000603708"/>
    </source>
</evidence>
<name>A0A919FN81_9ACTN</name>
<comment type="caution">
    <text evidence="4">The sequence shown here is derived from an EMBL/GenBank/DDBJ whole genome shotgun (WGS) entry which is preliminary data.</text>
</comment>
<feature type="region of interest" description="Disordered" evidence="1">
    <location>
        <begin position="75"/>
        <end position="123"/>
    </location>
</feature>
<feature type="compositionally biased region" description="Acidic residues" evidence="1">
    <location>
        <begin position="78"/>
        <end position="98"/>
    </location>
</feature>
<sequence>MRQVLSKGMLTAAAVTGILSVPGGYAFADADAIVTDSAGTLLGGIPQSPVDGPVNVCGSIGGLDPIQELTAGCVTVGDEQDAQADSPDPDCSEPDGPEPDAPQPEAPEPRAPQPDPPAPQHHEPVVHEAHTLPVAAPQLAETGGDPTTLVAGGLGAVLLAGGGILYRRGRAAARR</sequence>
<feature type="compositionally biased region" description="Pro residues" evidence="1">
    <location>
        <begin position="99"/>
        <end position="119"/>
    </location>
</feature>
<evidence type="ECO:0000256" key="1">
    <source>
        <dbReference type="SAM" id="MobiDB-lite"/>
    </source>
</evidence>
<protein>
    <recommendedName>
        <fullName evidence="6">LPXTG cell wall anchor domain-containing protein</fullName>
    </recommendedName>
</protein>
<keyword evidence="2" id="KW-1133">Transmembrane helix</keyword>
<evidence type="ECO:0000313" key="4">
    <source>
        <dbReference type="EMBL" id="GHH69332.1"/>
    </source>
</evidence>
<evidence type="ECO:0000256" key="2">
    <source>
        <dbReference type="SAM" id="Phobius"/>
    </source>
</evidence>
<dbReference type="AlphaFoldDB" id="A0A919FN81"/>
<keyword evidence="5" id="KW-1185">Reference proteome</keyword>
<feature type="transmembrane region" description="Helical" evidence="2">
    <location>
        <begin position="148"/>
        <end position="166"/>
    </location>
</feature>
<reference evidence="4" key="2">
    <citation type="submission" date="2020-09" db="EMBL/GenBank/DDBJ databases">
        <authorList>
            <person name="Sun Q."/>
            <person name="Ohkuma M."/>
        </authorList>
    </citation>
    <scope>NUCLEOTIDE SEQUENCE</scope>
    <source>
        <strain evidence="4">JCM 5069</strain>
    </source>
</reference>
<keyword evidence="2" id="KW-0812">Transmembrane</keyword>
<dbReference type="Proteomes" id="UP000603708">
    <property type="component" value="Unassembled WGS sequence"/>
</dbReference>